<comment type="cofactor">
    <cofactor evidence="13">
        <name>Mg(2+)</name>
        <dbReference type="ChEBI" id="CHEBI:18420"/>
    </cofactor>
</comment>
<evidence type="ECO:0000256" key="11">
    <source>
        <dbReference type="ARBA" id="ARBA00049191"/>
    </source>
</evidence>
<dbReference type="RefSeq" id="WP_156564675.1">
    <property type="nucleotide sequence ID" value="NZ_CACRTZ010000004.1"/>
</dbReference>
<dbReference type="GO" id="GO:0005886">
    <property type="term" value="C:plasma membrane"/>
    <property type="evidence" value="ECO:0007669"/>
    <property type="project" value="TreeGrafter"/>
</dbReference>
<keyword evidence="6 16" id="KW-0808">Transferase</keyword>
<dbReference type="GO" id="GO:0000287">
    <property type="term" value="F:magnesium ion binding"/>
    <property type="evidence" value="ECO:0007669"/>
    <property type="project" value="InterPro"/>
</dbReference>
<dbReference type="NCBIfam" id="NF007604">
    <property type="entry name" value="PRK10251.1"/>
    <property type="match status" value="1"/>
</dbReference>
<evidence type="ECO:0000256" key="1">
    <source>
        <dbReference type="ARBA" id="ARBA00003937"/>
    </source>
</evidence>
<evidence type="ECO:0000259" key="15">
    <source>
        <dbReference type="Pfam" id="PF17837"/>
    </source>
</evidence>
<evidence type="ECO:0000256" key="8">
    <source>
        <dbReference type="ARBA" id="ARBA00029894"/>
    </source>
</evidence>
<evidence type="ECO:0000256" key="5">
    <source>
        <dbReference type="ARBA" id="ARBA00019087"/>
    </source>
</evidence>
<evidence type="ECO:0000256" key="3">
    <source>
        <dbReference type="ARBA" id="ARBA00008342"/>
    </source>
</evidence>
<accession>A0A6N2ZFK5</accession>
<dbReference type="UniPathway" id="UPA00017"/>
<evidence type="ECO:0000256" key="6">
    <source>
        <dbReference type="ARBA" id="ARBA00022679"/>
    </source>
</evidence>
<feature type="binding site" evidence="12">
    <location>
        <begin position="89"/>
        <end position="90"/>
    </location>
    <ligand>
        <name>CoA</name>
        <dbReference type="ChEBI" id="CHEBI:57287"/>
    </ligand>
</feature>
<dbReference type="InterPro" id="IPR008278">
    <property type="entry name" value="4-PPantetheinyl_Trfase_dom"/>
</dbReference>
<dbReference type="Pfam" id="PF17837">
    <property type="entry name" value="4PPT_N"/>
    <property type="match status" value="1"/>
</dbReference>
<dbReference type="EMBL" id="CACRTZ010000004">
    <property type="protein sequence ID" value="VYT78184.1"/>
    <property type="molecule type" value="Genomic_DNA"/>
</dbReference>
<comment type="similarity">
    <text evidence="3">Belongs to the P-Pant transferase superfamily. EntD family.</text>
</comment>
<dbReference type="Pfam" id="PF01648">
    <property type="entry name" value="ACPS"/>
    <property type="match status" value="1"/>
</dbReference>
<feature type="binding site" evidence="12">
    <location>
        <position position="46"/>
    </location>
    <ligand>
        <name>CoA</name>
        <dbReference type="ChEBI" id="CHEBI:57287"/>
    </ligand>
</feature>
<dbReference type="PRINTS" id="PR01399">
    <property type="entry name" value="ENTSNTHTASED"/>
</dbReference>
<comment type="subunit">
    <text evidence="4">EntB, EntD, EntE, and EntF form a multienzyme complex called enterobactin synthase.</text>
</comment>
<evidence type="ECO:0000256" key="2">
    <source>
        <dbReference type="ARBA" id="ARBA00004993"/>
    </source>
</evidence>
<dbReference type="InterPro" id="IPR037143">
    <property type="entry name" value="4-PPantetheinyl_Trfase_dom_sf"/>
</dbReference>
<evidence type="ECO:0000256" key="12">
    <source>
        <dbReference type="PIRSR" id="PIRSR603542-1"/>
    </source>
</evidence>
<feature type="binding site" evidence="12">
    <location>
        <position position="54"/>
    </location>
    <ligand>
        <name>CoA</name>
        <dbReference type="ChEBI" id="CHEBI:57287"/>
    </ligand>
</feature>
<dbReference type="GO" id="GO:0009366">
    <property type="term" value="C:enterobactin synthetase complex"/>
    <property type="evidence" value="ECO:0007669"/>
    <property type="project" value="InterPro"/>
</dbReference>
<evidence type="ECO:0000259" key="14">
    <source>
        <dbReference type="Pfam" id="PF01648"/>
    </source>
</evidence>
<dbReference type="PANTHER" id="PTHR38096">
    <property type="entry name" value="ENTEROBACTIN SYNTHASE COMPONENT D"/>
    <property type="match status" value="1"/>
</dbReference>
<name>A0A6N2ZFK5_9ENTR</name>
<dbReference type="Gene3D" id="3.90.470.20">
    <property type="entry name" value="4'-phosphopantetheinyl transferase domain"/>
    <property type="match status" value="1"/>
</dbReference>
<evidence type="ECO:0000256" key="7">
    <source>
        <dbReference type="ARBA" id="ARBA00023191"/>
    </source>
</evidence>
<dbReference type="GO" id="GO:0008897">
    <property type="term" value="F:holo-[acyl-carrier-protein] synthase activity"/>
    <property type="evidence" value="ECO:0007669"/>
    <property type="project" value="InterPro"/>
</dbReference>
<evidence type="ECO:0000256" key="10">
    <source>
        <dbReference type="ARBA" id="ARBA00049176"/>
    </source>
</evidence>
<dbReference type="InterPro" id="IPR041354">
    <property type="entry name" value="4PPT_N"/>
</dbReference>
<evidence type="ECO:0000256" key="4">
    <source>
        <dbReference type="ARBA" id="ARBA00011503"/>
    </source>
</evidence>
<organism evidence="16">
    <name type="scientific">Phytobacter massiliensis</name>
    <dbReference type="NCBI Taxonomy" id="1485952"/>
    <lineage>
        <taxon>Bacteria</taxon>
        <taxon>Pseudomonadati</taxon>
        <taxon>Pseudomonadota</taxon>
        <taxon>Gammaproteobacteria</taxon>
        <taxon>Enterobacterales</taxon>
        <taxon>Enterobacteriaceae</taxon>
        <taxon>Phytobacter</taxon>
    </lineage>
</organism>
<feature type="binding site" evidence="13">
    <location>
        <position position="108"/>
    </location>
    <ligand>
        <name>Mg(2+)</name>
        <dbReference type="ChEBI" id="CHEBI:18420"/>
    </ligand>
</feature>
<proteinExistence type="inferred from homology"/>
<dbReference type="InterPro" id="IPR003542">
    <property type="entry name" value="Enbac_synth_compD-like"/>
</dbReference>
<comment type="function">
    <text evidence="1">Involved in the biosynthesis of the siderophore enterobactin (enterochelin), which is a macrocyclic trimeric lactone of N-(2,3-dihydroxybenzoyl)-serine. The serine trilactone serves as a scaffolding for the three catechol functionalities that provide hexadentate coordination for the tightly ligated iron(2+) atoms. Plays an essential role in the assembly of the enterobactin by catalyzing the transfer of the 4'-phosphopantetheine (Ppant) moiety from coenzyme A to the apo-domains of both EntB (ArCP domain) and EntF (PCP domain) to yield their holo-forms which make them competent for the activation of 2,3-dihydroxybenzoate (DHB) and L-serine, respectively.</text>
</comment>
<feature type="binding site" evidence="12">
    <location>
        <position position="156"/>
    </location>
    <ligand>
        <name>CoA</name>
        <dbReference type="ChEBI" id="CHEBI:57287"/>
    </ligand>
</feature>
<evidence type="ECO:0000313" key="16">
    <source>
        <dbReference type="EMBL" id="VYT78184.1"/>
    </source>
</evidence>
<sequence length="220" mass="23738">MYSVHATRSLASHPLHLITFDEHTFAGQDLLWLPHHAALRNAGRKRKSEHLAGRIAAVHALRERGFSAPPPVGDQGQPVWPPGLYGSISHSGNRAVAVVSSAPIGVDIETLPAPAVCDDIASGIVDAHERALLRASPLPWPLALTLAFSAKESAYKCFSFRAVPFPGFHSAKLVAVGHHRTRLRFTAEFSVDLAGKCIEIDWMSEHNQLITLATAPSSEA</sequence>
<feature type="binding site" evidence="12">
    <location>
        <position position="107"/>
    </location>
    <ligand>
        <name>CoA</name>
        <dbReference type="ChEBI" id="CHEBI:57287"/>
    </ligand>
</feature>
<evidence type="ECO:0000256" key="13">
    <source>
        <dbReference type="PIRSR" id="PIRSR603542-2"/>
    </source>
</evidence>
<comment type="pathway">
    <text evidence="2">Siderophore biosynthesis; enterobactin biosynthesis.</text>
</comment>
<comment type="catalytic activity">
    <reaction evidence="11">
        <text>apo-[peptidyl-carrier protein] + CoA = holo-[peptidyl-carrier protein] + adenosine 3',5'-bisphosphate + H(+)</text>
        <dbReference type="Rhea" id="RHEA:46228"/>
        <dbReference type="Rhea" id="RHEA-COMP:11479"/>
        <dbReference type="Rhea" id="RHEA-COMP:11480"/>
        <dbReference type="ChEBI" id="CHEBI:15378"/>
        <dbReference type="ChEBI" id="CHEBI:29999"/>
        <dbReference type="ChEBI" id="CHEBI:57287"/>
        <dbReference type="ChEBI" id="CHEBI:58343"/>
        <dbReference type="ChEBI" id="CHEBI:64479"/>
    </reaction>
</comment>
<evidence type="ECO:0000256" key="9">
    <source>
        <dbReference type="ARBA" id="ARBA00031996"/>
    </source>
</evidence>
<dbReference type="PANTHER" id="PTHR38096:SF1">
    <property type="entry name" value="ENTEROBACTIN SYNTHASE COMPONENT D"/>
    <property type="match status" value="1"/>
</dbReference>
<keyword evidence="13" id="KW-0479">Metal-binding</keyword>
<comment type="catalytic activity">
    <reaction evidence="10">
        <text>apo-[aryl-carrier protein] + CoA = holo-[aryl-carrier protein] + adenosine 3',5'-bisphosphate + H(+)</text>
        <dbReference type="Rhea" id="RHEA:48404"/>
        <dbReference type="Rhea" id="RHEA-COMP:15903"/>
        <dbReference type="Rhea" id="RHEA-COMP:17557"/>
        <dbReference type="ChEBI" id="CHEBI:15378"/>
        <dbReference type="ChEBI" id="CHEBI:29999"/>
        <dbReference type="ChEBI" id="CHEBI:57287"/>
        <dbReference type="ChEBI" id="CHEBI:58343"/>
        <dbReference type="ChEBI" id="CHEBI:64479"/>
    </reaction>
</comment>
<gene>
    <name evidence="16" type="primary">npt</name>
    <name evidence="16" type="ORF">EMLFYP7_00598</name>
</gene>
<dbReference type="AlphaFoldDB" id="A0A6N2ZFK5"/>
<keyword evidence="7" id="KW-0259">Enterobactin biosynthesis</keyword>
<dbReference type="SUPFAM" id="SSF56214">
    <property type="entry name" value="4'-phosphopantetheinyl transferase"/>
    <property type="match status" value="1"/>
</dbReference>
<dbReference type="GO" id="GO:0009239">
    <property type="term" value="P:enterobactin biosynthetic process"/>
    <property type="evidence" value="ECO:0007669"/>
    <property type="project" value="UniProtKB-UniPathway"/>
</dbReference>
<feature type="domain" description="4'-phosphopantetheinyl transferase" evidence="14">
    <location>
        <begin position="103"/>
        <end position="186"/>
    </location>
</feature>
<feature type="domain" description="4'-phosphopantetheinyl transferase N-terminal" evidence="15">
    <location>
        <begin position="36"/>
        <end position="100"/>
    </location>
</feature>
<feature type="binding site" evidence="12">
    <location>
        <position position="152"/>
    </location>
    <ligand>
        <name>CoA</name>
        <dbReference type="ChEBI" id="CHEBI:57287"/>
    </ligand>
</feature>
<feature type="binding site" evidence="13">
    <location>
        <position position="109"/>
    </location>
    <ligand>
        <name>Mg(2+)</name>
        <dbReference type="ChEBI" id="CHEBI:18420"/>
    </ligand>
</feature>
<keyword evidence="13" id="KW-0460">Magnesium</keyword>
<reference evidence="16" key="1">
    <citation type="submission" date="2019-11" db="EMBL/GenBank/DDBJ databases">
        <authorList>
            <person name="Feng L."/>
        </authorList>
    </citation>
    <scope>NUCLEOTIDE SEQUENCE</scope>
    <source>
        <strain evidence="16">EMassiliensisLFYP7</strain>
    </source>
</reference>
<feature type="binding site" evidence="13">
    <location>
        <position position="107"/>
    </location>
    <ligand>
        <name>Mg(2+)</name>
        <dbReference type="ChEBI" id="CHEBI:18420"/>
    </ligand>
</feature>
<protein>
    <recommendedName>
        <fullName evidence="5">Enterobactin synthase component D</fullName>
    </recommendedName>
    <alternativeName>
        <fullName evidence="8">4'-phosphopantetheinyl transferase EntD</fullName>
    </alternativeName>
    <alternativeName>
        <fullName evidence="9">Enterochelin synthase D</fullName>
    </alternativeName>
</protein>